<evidence type="ECO:0000313" key="9">
    <source>
        <dbReference type="Proteomes" id="UP000094285"/>
    </source>
</evidence>
<feature type="compositionally biased region" description="Basic and acidic residues" evidence="5">
    <location>
        <begin position="265"/>
        <end position="278"/>
    </location>
</feature>
<evidence type="ECO:0000256" key="4">
    <source>
        <dbReference type="ARBA" id="ARBA00023242"/>
    </source>
</evidence>
<organism evidence="8 9">
    <name type="scientific">Suhomyces tanzawaensis NRRL Y-17324</name>
    <dbReference type="NCBI Taxonomy" id="984487"/>
    <lineage>
        <taxon>Eukaryota</taxon>
        <taxon>Fungi</taxon>
        <taxon>Dikarya</taxon>
        <taxon>Ascomycota</taxon>
        <taxon>Saccharomycotina</taxon>
        <taxon>Pichiomycetes</taxon>
        <taxon>Debaryomycetaceae</taxon>
        <taxon>Suhomyces</taxon>
    </lineage>
</organism>
<evidence type="ECO:0000259" key="7">
    <source>
        <dbReference type="Pfam" id="PF24882"/>
    </source>
</evidence>
<keyword evidence="3" id="KW-0235">DNA replication</keyword>
<name>A0A1E4SSI0_9ASCO</name>
<feature type="region of interest" description="Disordered" evidence="5">
    <location>
        <begin position="265"/>
        <end position="284"/>
    </location>
</feature>
<feature type="domain" description="Origin recognition complex subunit 2 winged-helix" evidence="7">
    <location>
        <begin position="669"/>
        <end position="730"/>
    </location>
</feature>
<evidence type="ECO:0000256" key="2">
    <source>
        <dbReference type="ARBA" id="ARBA00007421"/>
    </source>
</evidence>
<dbReference type="PANTHER" id="PTHR14052:SF0">
    <property type="entry name" value="ORIGIN RECOGNITION COMPLEX SUBUNIT 2"/>
    <property type="match status" value="1"/>
</dbReference>
<dbReference type="GO" id="GO:0003688">
    <property type="term" value="F:DNA replication origin binding"/>
    <property type="evidence" value="ECO:0007669"/>
    <property type="project" value="TreeGrafter"/>
</dbReference>
<feature type="compositionally biased region" description="Low complexity" evidence="5">
    <location>
        <begin position="195"/>
        <end position="213"/>
    </location>
</feature>
<dbReference type="GO" id="GO:0005664">
    <property type="term" value="C:nuclear origin of replication recognition complex"/>
    <property type="evidence" value="ECO:0007669"/>
    <property type="project" value="TreeGrafter"/>
</dbReference>
<comment type="subcellular location">
    <subcellularLocation>
        <location evidence="1">Nucleus</location>
    </subcellularLocation>
</comment>
<dbReference type="InterPro" id="IPR007220">
    <property type="entry name" value="ORC2"/>
</dbReference>
<protein>
    <submittedName>
        <fullName evidence="8">ORC2-domain-containing protein</fullName>
    </submittedName>
</protein>
<dbReference type="RefSeq" id="XP_020067586.1">
    <property type="nucleotide sequence ID" value="XM_020211438.1"/>
</dbReference>
<feature type="domain" description="Origin recognition complex subunit 2 RecA-like" evidence="6">
    <location>
        <begin position="408"/>
        <end position="599"/>
    </location>
</feature>
<dbReference type="InterPro" id="IPR056773">
    <property type="entry name" value="WHD_ORC2"/>
</dbReference>
<feature type="compositionally biased region" description="Acidic residues" evidence="5">
    <location>
        <begin position="152"/>
        <end position="192"/>
    </location>
</feature>
<sequence length="747" mass="86169">MWMRRFESLMGTDPYNNDGIEISPFKSPRRGIIKLEYQSDRIAFSPVKTPNGRAGQVSPRRRMAALNKSARKRAMKSTSVYSRLMKEDEDDEEDDDDILRQQDIRIAESILKQSRDEEFRAYGSDVELEEDISQPTKRRRRETVRRAQPAPEVEDEPDLDLDIDDSSDEFNEIEEEDEDDEDEGLDSSDEEVVMPSPSKPRSQRSPLKSRSPPTDVEIEEEIEVSSPSKPTNGKRRVGRPTKAEKILGSIKSIFQMDDETLFKENKSTSKDTKKKDNKPSSTFSSMLDTEVAPVISGLRQTKEEENNTHDAVKEFVPLEIPKTDDNGNIIDEDFLKNHFGGVRLEENLKGRFLDERAFFLEGSEGYFEQHSTRAKPSNRSLAQLAPAVEYGSFIPYIDLMDKVAHREKTILNHLHKLLYHQWCFELSQGYSLNFYGIGSKIELILDFVTNYFINWFEQIYEHDLPQIMVVNGYNPTIKFKKILQDIVTVFIPPETKKSESIRFPKHVAETVPFLVNYIEKKRKIIHNASEDSTFIAPKMILVINNIDGEVFRDERTQNYFSILASLPEIWLVSSTDNVNAPLLWDQSKMKSFNFIWHDLTTYKSYSTELSFKDVLNLGKSKKFIGEKGVQFVLNSLTSNAKNTYRTLLERQMQIINDAAGTEASRNNLKGNLKHGVAFKDLYENCVEKFITSNEITFRTVLGEFVEHKMCKLVKNEAGAEMVFIPFSYDEMVKVMKDVFEMDTRNKI</sequence>
<dbReference type="PANTHER" id="PTHR14052">
    <property type="entry name" value="ORIGIN RECOGNITION COMPLEX SUBUNIT 2"/>
    <property type="match status" value="1"/>
</dbReference>
<evidence type="ECO:0000256" key="5">
    <source>
        <dbReference type="SAM" id="MobiDB-lite"/>
    </source>
</evidence>
<dbReference type="OrthoDB" id="346673at2759"/>
<dbReference type="GeneID" id="30985574"/>
<dbReference type="EMBL" id="KV453909">
    <property type="protein sequence ID" value="ODV82464.1"/>
    <property type="molecule type" value="Genomic_DNA"/>
</dbReference>
<dbReference type="AlphaFoldDB" id="A0A1E4SSI0"/>
<accession>A0A1E4SSI0</accession>
<dbReference type="STRING" id="984487.A0A1E4SSI0"/>
<dbReference type="Pfam" id="PF04084">
    <property type="entry name" value="RecA-like_ORC2"/>
    <property type="match status" value="1"/>
</dbReference>
<evidence type="ECO:0000259" key="6">
    <source>
        <dbReference type="Pfam" id="PF04084"/>
    </source>
</evidence>
<keyword evidence="4" id="KW-0539">Nucleus</keyword>
<evidence type="ECO:0000256" key="3">
    <source>
        <dbReference type="ARBA" id="ARBA00022705"/>
    </source>
</evidence>
<evidence type="ECO:0000313" key="8">
    <source>
        <dbReference type="EMBL" id="ODV82464.1"/>
    </source>
</evidence>
<dbReference type="Pfam" id="PF24882">
    <property type="entry name" value="WHD_ORC2"/>
    <property type="match status" value="1"/>
</dbReference>
<feature type="region of interest" description="Disordered" evidence="5">
    <location>
        <begin position="118"/>
        <end position="242"/>
    </location>
</feature>
<proteinExistence type="inferred from homology"/>
<gene>
    <name evidence="8" type="ORF">CANTADRAFT_88357</name>
</gene>
<evidence type="ECO:0000256" key="1">
    <source>
        <dbReference type="ARBA" id="ARBA00004123"/>
    </source>
</evidence>
<comment type="similarity">
    <text evidence="2">Belongs to the ORC2 family.</text>
</comment>
<dbReference type="InterPro" id="IPR056772">
    <property type="entry name" value="RecA-like_ORC2"/>
</dbReference>
<dbReference type="Proteomes" id="UP000094285">
    <property type="component" value="Unassembled WGS sequence"/>
</dbReference>
<keyword evidence="9" id="KW-1185">Reference proteome</keyword>
<reference evidence="9" key="1">
    <citation type="submission" date="2016-05" db="EMBL/GenBank/DDBJ databases">
        <title>Comparative genomics of biotechnologically important yeasts.</title>
        <authorList>
            <consortium name="DOE Joint Genome Institute"/>
            <person name="Riley R."/>
            <person name="Haridas S."/>
            <person name="Wolfe K.H."/>
            <person name="Lopes M.R."/>
            <person name="Hittinger C.T."/>
            <person name="Goker M."/>
            <person name="Salamov A."/>
            <person name="Wisecaver J."/>
            <person name="Long T.M."/>
            <person name="Aerts A.L."/>
            <person name="Barry K."/>
            <person name="Choi C."/>
            <person name="Clum A."/>
            <person name="Coughlan A.Y."/>
            <person name="Deshpande S."/>
            <person name="Douglass A.P."/>
            <person name="Hanson S.J."/>
            <person name="Klenk H.-P."/>
            <person name="Labutti K."/>
            <person name="Lapidus A."/>
            <person name="Lindquist E."/>
            <person name="Lipzen A."/>
            <person name="Meier-Kolthoff J.P."/>
            <person name="Ohm R.A."/>
            <person name="Otillar R.P."/>
            <person name="Pangilinan J."/>
            <person name="Peng Y."/>
            <person name="Rokas A."/>
            <person name="Rosa C.A."/>
            <person name="Scheuner C."/>
            <person name="Sibirny A.A."/>
            <person name="Slot J.C."/>
            <person name="Stielow J.B."/>
            <person name="Sun H."/>
            <person name="Kurtzman C.P."/>
            <person name="Blackwell M."/>
            <person name="Grigoriev I.V."/>
            <person name="Jeffries T.W."/>
        </authorList>
    </citation>
    <scope>NUCLEOTIDE SEQUENCE [LARGE SCALE GENOMIC DNA]</scope>
    <source>
        <strain evidence="9">NRRL Y-17324</strain>
    </source>
</reference>
<dbReference type="GO" id="GO:0006260">
    <property type="term" value="P:DNA replication"/>
    <property type="evidence" value="ECO:0007669"/>
    <property type="project" value="UniProtKB-KW"/>
</dbReference>